<keyword evidence="3" id="KW-0808">Transferase</keyword>
<dbReference type="AlphaFoldDB" id="A0A6N7XAZ5"/>
<dbReference type="PANTHER" id="PTHR43685:SF2">
    <property type="entry name" value="GLYCOSYLTRANSFERASE 2-LIKE DOMAIN-CONTAINING PROTEIN"/>
    <property type="match status" value="1"/>
</dbReference>
<dbReference type="EMBL" id="VUNE01000001">
    <property type="protein sequence ID" value="MST61816.1"/>
    <property type="molecule type" value="Genomic_DNA"/>
</dbReference>
<evidence type="ECO:0000313" key="4">
    <source>
        <dbReference type="Proteomes" id="UP000440713"/>
    </source>
</evidence>
<dbReference type="InterPro" id="IPR050834">
    <property type="entry name" value="Glycosyltransf_2"/>
</dbReference>
<dbReference type="InterPro" id="IPR001173">
    <property type="entry name" value="Glyco_trans_2-like"/>
</dbReference>
<proteinExistence type="predicted"/>
<sequence>MKISLLIGTYGTRIKEMEVLFDSIERQTYKNFEVIVGSQTNHDEVEKLLSKYSFDHRHIVAEGTGCSKSRNATMEYCTGDIYTFTDDDCWYTDTALEEVNSHFEKYNPDVAIFQNFDPITKKSTANYPKHEILGISRMQTLKQITFDMWFNSSSIDPHTNRFDERFGIGTKYNSGEENVFIMDAYNNGKRKMYYFPIVVAYHPYKKVNYIDENSMIGKGPLFKRLFGGFFGFILFIAFCIKKRSEIKSNNDGKYTSIVIKAIKEQFRFKL</sequence>
<name>A0A6N7XAZ5_9FIRM</name>
<dbReference type="Pfam" id="PF00535">
    <property type="entry name" value="Glycos_transf_2"/>
    <property type="match status" value="1"/>
</dbReference>
<dbReference type="CDD" id="cd00761">
    <property type="entry name" value="Glyco_tranf_GTA_type"/>
    <property type="match status" value="1"/>
</dbReference>
<organism evidence="3 4">
    <name type="scientific">Peptostreptococcus porci</name>
    <dbReference type="NCBI Taxonomy" id="2652282"/>
    <lineage>
        <taxon>Bacteria</taxon>
        <taxon>Bacillati</taxon>
        <taxon>Bacillota</taxon>
        <taxon>Clostridia</taxon>
        <taxon>Peptostreptococcales</taxon>
        <taxon>Peptostreptococcaceae</taxon>
        <taxon>Peptostreptococcus</taxon>
    </lineage>
</organism>
<dbReference type="Proteomes" id="UP000440713">
    <property type="component" value="Unassembled WGS sequence"/>
</dbReference>
<keyword evidence="1" id="KW-0472">Membrane</keyword>
<dbReference type="Gene3D" id="3.90.550.10">
    <property type="entry name" value="Spore Coat Polysaccharide Biosynthesis Protein SpsA, Chain A"/>
    <property type="match status" value="1"/>
</dbReference>
<gene>
    <name evidence="3" type="ORF">FYJ71_02355</name>
</gene>
<dbReference type="InterPro" id="IPR029044">
    <property type="entry name" value="Nucleotide-diphossugar_trans"/>
</dbReference>
<dbReference type="PANTHER" id="PTHR43685">
    <property type="entry name" value="GLYCOSYLTRANSFERASE"/>
    <property type="match status" value="1"/>
</dbReference>
<feature type="transmembrane region" description="Helical" evidence="1">
    <location>
        <begin position="221"/>
        <end position="240"/>
    </location>
</feature>
<protein>
    <submittedName>
        <fullName evidence="3">Glycosyltransferase family 2 protein</fullName>
    </submittedName>
</protein>
<reference evidence="3 4" key="1">
    <citation type="submission" date="2019-08" db="EMBL/GenBank/DDBJ databases">
        <title>In-depth cultivation of the pig gut microbiome towards novel bacterial diversity and tailored functional studies.</title>
        <authorList>
            <person name="Wylensek D."/>
            <person name="Hitch T.C.A."/>
            <person name="Clavel T."/>
        </authorList>
    </citation>
    <scope>NUCLEOTIDE SEQUENCE [LARGE SCALE GENOMIC DNA]</scope>
    <source>
        <strain evidence="3 4">WCA-SAB-591-4A-A</strain>
    </source>
</reference>
<dbReference type="SUPFAM" id="SSF53448">
    <property type="entry name" value="Nucleotide-diphospho-sugar transferases"/>
    <property type="match status" value="1"/>
</dbReference>
<evidence type="ECO:0000313" key="3">
    <source>
        <dbReference type="EMBL" id="MST61816.1"/>
    </source>
</evidence>
<evidence type="ECO:0000256" key="1">
    <source>
        <dbReference type="SAM" id="Phobius"/>
    </source>
</evidence>
<comment type="caution">
    <text evidence="3">The sequence shown here is derived from an EMBL/GenBank/DDBJ whole genome shotgun (WGS) entry which is preliminary data.</text>
</comment>
<keyword evidence="1" id="KW-0812">Transmembrane</keyword>
<dbReference type="RefSeq" id="WP_154537195.1">
    <property type="nucleotide sequence ID" value="NZ_JAXFLG010000157.1"/>
</dbReference>
<keyword evidence="4" id="KW-1185">Reference proteome</keyword>
<feature type="domain" description="Glycosyltransferase 2-like" evidence="2">
    <location>
        <begin position="5"/>
        <end position="146"/>
    </location>
</feature>
<accession>A0A6N7XAZ5</accession>
<dbReference type="GO" id="GO:0016740">
    <property type="term" value="F:transferase activity"/>
    <property type="evidence" value="ECO:0007669"/>
    <property type="project" value="UniProtKB-KW"/>
</dbReference>
<keyword evidence="1" id="KW-1133">Transmembrane helix</keyword>
<evidence type="ECO:0000259" key="2">
    <source>
        <dbReference type="Pfam" id="PF00535"/>
    </source>
</evidence>